<dbReference type="PATRIC" id="fig|359131.3.peg.3839"/>
<protein>
    <submittedName>
        <fullName evidence="1">Uncharacterized protein</fullName>
    </submittedName>
</protein>
<proteinExistence type="predicted"/>
<name>A0A0F2TLG3_STRR3</name>
<evidence type="ECO:0000313" key="2">
    <source>
        <dbReference type="Proteomes" id="UP000033699"/>
    </source>
</evidence>
<dbReference type="AlphaFoldDB" id="A0A0F2TLG3"/>
<gene>
    <name evidence="1" type="ORF">VM95_03575</name>
</gene>
<reference evidence="1 2" key="1">
    <citation type="submission" date="2015-02" db="EMBL/GenBank/DDBJ databases">
        <authorList>
            <person name="Ju K.-S."/>
            <person name="Doroghazi J.R."/>
            <person name="Metcalf W."/>
        </authorList>
    </citation>
    <scope>NUCLEOTIDE SEQUENCE [LARGE SCALE GENOMIC DNA]</scope>
    <source>
        <strain evidence="1 2">ATCC 31215</strain>
    </source>
</reference>
<dbReference type="EMBL" id="JZKH01000004">
    <property type="protein sequence ID" value="KJS63366.1"/>
    <property type="molecule type" value="Genomic_DNA"/>
</dbReference>
<dbReference type="OrthoDB" id="4182570at2"/>
<evidence type="ECO:0000313" key="1">
    <source>
        <dbReference type="EMBL" id="KJS63366.1"/>
    </source>
</evidence>
<organism evidence="1 2">
    <name type="scientific">Streptomyces rubellomurinus (strain ATCC 31215)</name>
    <dbReference type="NCBI Taxonomy" id="359131"/>
    <lineage>
        <taxon>Bacteria</taxon>
        <taxon>Bacillati</taxon>
        <taxon>Actinomycetota</taxon>
        <taxon>Actinomycetes</taxon>
        <taxon>Kitasatosporales</taxon>
        <taxon>Streptomycetaceae</taxon>
        <taxon>Streptomyces</taxon>
    </lineage>
</organism>
<accession>A0A0F2TLG3</accession>
<sequence length="672" mass="73382">MAHFHRPVDVVVGGDVKKLILETRKRDLLEGEEQDRESLLEEPFVRDAWTDTWQEAVDPETGGLRAPVLVVVAPRAIGATTFALRLLAEHTGPSTTLVKLHADWNSPGRTRLPLEERHAFQLDLKDPETDRVSADFLNSLGKHAEHLAGCGSHLVLTVAQELWDAPGLVARHGVQVLRLTESPAAGSVVDAHLEAGGHRELAMEIRASTQAQSQLQGLNAVAAVRAVHRIVAVWEEYRLYQGASALHRNGADQNAAKTFEERVLDALSDWREELDQLFGDRTVAPSRIDRSLALEDRYLLLALAVRQSASVSLVSAGARQLQEAVESAGSDQTAGTATQAAFAARGLRRRIQDVGAAVDGRDMVLFDRPAYGRAVLEYVWDNYEVMRTPLLRWLAKLADQPEPTDPVVRTLGSLALRHGTREHLNKLTELTAPDLLGAVLRAVVSDEHVGRLVWATLYQWADTSSSAPVVVSTCRLVLADSEVSAAVAKMAVVRLRRVAQRTADPAVRQSVLTAFEELSRQPAGRARLVAEVRTWQQAKGSPWSGSLAFLALMSVDRPGLPWLLSGDASEIDVQQALAELLGNPDTASETILRLTGWIRSCAGEADASSYGQLRDRLLVPFRGHRMLQAGMQLMQALTGNVTAQGVNIAEDFYEHLVGADFHEVFALDGAAR</sequence>
<keyword evidence="2" id="KW-1185">Reference proteome</keyword>
<comment type="caution">
    <text evidence="1">The sequence shown here is derived from an EMBL/GenBank/DDBJ whole genome shotgun (WGS) entry which is preliminary data.</text>
</comment>
<dbReference type="Proteomes" id="UP000033699">
    <property type="component" value="Unassembled WGS sequence"/>
</dbReference>